<reference evidence="9 10" key="1">
    <citation type="submission" date="2018-10" db="EMBL/GenBank/DDBJ databases">
        <title>Rhizobium etli, R. leguminosarum and a new Rhizobium genospecies from Phaseolus dumosus.</title>
        <authorList>
            <person name="Ramirez-Puebla S.T."/>
            <person name="Rogel-Hernandez M.A."/>
            <person name="Guerrero G."/>
            <person name="Ormeno-Orrillo E."/>
            <person name="Martinez-Romero J.C."/>
            <person name="Negrete-Yankelevich S."/>
            <person name="Martinez-Romero E."/>
        </authorList>
    </citation>
    <scope>NUCLEOTIDE SEQUENCE [LARGE SCALE GENOMIC DNA]</scope>
    <source>
        <strain evidence="9 10">CCGE525</strain>
    </source>
</reference>
<keyword evidence="5 8" id="KW-0812">Transmembrane</keyword>
<evidence type="ECO:0000256" key="6">
    <source>
        <dbReference type="ARBA" id="ARBA00022989"/>
    </source>
</evidence>
<name>A0A387FZ70_9HYPH</name>
<dbReference type="FunFam" id="1.20.1640.10:FF:000001">
    <property type="entry name" value="Efflux pump membrane transporter"/>
    <property type="match status" value="1"/>
</dbReference>
<evidence type="ECO:0000313" key="10">
    <source>
        <dbReference type="Proteomes" id="UP000282195"/>
    </source>
</evidence>
<accession>A0A387FZ70</accession>
<feature type="transmembrane region" description="Helical" evidence="8">
    <location>
        <begin position="334"/>
        <end position="353"/>
    </location>
</feature>
<feature type="transmembrane region" description="Helical" evidence="8">
    <location>
        <begin position="986"/>
        <end position="1012"/>
    </location>
</feature>
<feature type="transmembrane region" description="Helical" evidence="8">
    <location>
        <begin position="360"/>
        <end position="381"/>
    </location>
</feature>
<evidence type="ECO:0000256" key="8">
    <source>
        <dbReference type="SAM" id="Phobius"/>
    </source>
</evidence>
<dbReference type="EMBL" id="CP032694">
    <property type="protein sequence ID" value="AYG60952.1"/>
    <property type="molecule type" value="Genomic_DNA"/>
</dbReference>
<dbReference type="InterPro" id="IPR001036">
    <property type="entry name" value="Acrflvin-R"/>
</dbReference>
<keyword evidence="7 8" id="KW-0472">Membrane</keyword>
<evidence type="ECO:0000256" key="5">
    <source>
        <dbReference type="ARBA" id="ARBA00022692"/>
    </source>
</evidence>
<dbReference type="SUPFAM" id="SSF82714">
    <property type="entry name" value="Multidrug efflux transporter AcrB TolC docking domain, DN and DC subdomains"/>
    <property type="match status" value="2"/>
</dbReference>
<dbReference type="PRINTS" id="PR00702">
    <property type="entry name" value="ACRIFLAVINRP"/>
</dbReference>
<organism evidence="9 10">
    <name type="scientific">Rhizobium jaguaris</name>
    <dbReference type="NCBI Taxonomy" id="1312183"/>
    <lineage>
        <taxon>Bacteria</taxon>
        <taxon>Pseudomonadati</taxon>
        <taxon>Pseudomonadota</taxon>
        <taxon>Alphaproteobacteria</taxon>
        <taxon>Hyphomicrobiales</taxon>
        <taxon>Rhizobiaceae</taxon>
        <taxon>Rhizobium/Agrobacterium group</taxon>
        <taxon>Rhizobium</taxon>
    </lineage>
</organism>
<keyword evidence="3" id="KW-1003">Cell membrane</keyword>
<dbReference type="AlphaFoldDB" id="A0A387FZ70"/>
<evidence type="ECO:0000256" key="7">
    <source>
        <dbReference type="ARBA" id="ARBA00023136"/>
    </source>
</evidence>
<dbReference type="InterPro" id="IPR027463">
    <property type="entry name" value="AcrB_DN_DC_subdom"/>
</dbReference>
<evidence type="ECO:0000256" key="3">
    <source>
        <dbReference type="ARBA" id="ARBA00022475"/>
    </source>
</evidence>
<dbReference type="Gene3D" id="3.30.70.1440">
    <property type="entry name" value="Multidrug efflux transporter AcrB pore domain"/>
    <property type="match status" value="1"/>
</dbReference>
<dbReference type="Proteomes" id="UP000282195">
    <property type="component" value="Chromosome"/>
</dbReference>
<evidence type="ECO:0000256" key="1">
    <source>
        <dbReference type="ARBA" id="ARBA00004429"/>
    </source>
</evidence>
<dbReference type="PANTHER" id="PTHR32063">
    <property type="match status" value="1"/>
</dbReference>
<feature type="transmembrane region" description="Helical" evidence="8">
    <location>
        <begin position="908"/>
        <end position="933"/>
    </location>
</feature>
<keyword evidence="2" id="KW-0813">Transport</keyword>
<dbReference type="GO" id="GO:0042910">
    <property type="term" value="F:xenobiotic transmembrane transporter activity"/>
    <property type="evidence" value="ECO:0007669"/>
    <property type="project" value="TreeGrafter"/>
</dbReference>
<feature type="transmembrane region" description="Helical" evidence="8">
    <location>
        <begin position="12"/>
        <end position="32"/>
    </location>
</feature>
<dbReference type="KEGG" id="rjg:CCGE525_20635"/>
<protein>
    <submittedName>
        <fullName evidence="9">Acriflavine resistance protein B</fullName>
    </submittedName>
</protein>
<dbReference type="Gene3D" id="3.30.2090.10">
    <property type="entry name" value="Multidrug efflux transporter AcrB TolC docking domain, DN and DC subdomains"/>
    <property type="match status" value="2"/>
</dbReference>
<dbReference type="RefSeq" id="WP_120705916.1">
    <property type="nucleotide sequence ID" value="NZ_CP032694.1"/>
</dbReference>
<gene>
    <name evidence="9" type="ORF">CCGE525_20635</name>
</gene>
<feature type="transmembrane region" description="Helical" evidence="8">
    <location>
        <begin position="463"/>
        <end position="482"/>
    </location>
</feature>
<feature type="transmembrane region" description="Helical" evidence="8">
    <location>
        <begin position="953"/>
        <end position="974"/>
    </location>
</feature>
<dbReference type="OrthoDB" id="9807350at2"/>
<evidence type="ECO:0000256" key="2">
    <source>
        <dbReference type="ARBA" id="ARBA00022448"/>
    </source>
</evidence>
<keyword evidence="4" id="KW-0997">Cell inner membrane</keyword>
<keyword evidence="6 8" id="KW-1133">Transmembrane helix</keyword>
<dbReference type="Gene3D" id="3.30.70.1430">
    <property type="entry name" value="Multidrug efflux transporter AcrB pore domain"/>
    <property type="match status" value="2"/>
</dbReference>
<dbReference type="Gene3D" id="1.20.1640.10">
    <property type="entry name" value="Multidrug efflux transporter AcrB transmembrane domain"/>
    <property type="match status" value="2"/>
</dbReference>
<dbReference type="Pfam" id="PF00873">
    <property type="entry name" value="ACR_tran"/>
    <property type="match status" value="1"/>
</dbReference>
<keyword evidence="10" id="KW-1185">Reference proteome</keyword>
<proteinExistence type="predicted"/>
<dbReference type="Gene3D" id="3.30.70.1320">
    <property type="entry name" value="Multidrug efflux transporter AcrB pore domain like"/>
    <property type="match status" value="1"/>
</dbReference>
<feature type="transmembrane region" description="Helical" evidence="8">
    <location>
        <begin position="526"/>
        <end position="547"/>
    </location>
</feature>
<feature type="transmembrane region" description="Helical" evidence="8">
    <location>
        <begin position="858"/>
        <end position="875"/>
    </location>
</feature>
<dbReference type="GO" id="GO:0005886">
    <property type="term" value="C:plasma membrane"/>
    <property type="evidence" value="ECO:0007669"/>
    <property type="project" value="UniProtKB-SubCell"/>
</dbReference>
<dbReference type="SUPFAM" id="SSF82693">
    <property type="entry name" value="Multidrug efflux transporter AcrB pore domain, PN1, PN2, PC1 and PC2 subdomains"/>
    <property type="match status" value="3"/>
</dbReference>
<dbReference type="FunFam" id="3.30.70.1430:FF:000001">
    <property type="entry name" value="Efflux pump membrane transporter"/>
    <property type="match status" value="1"/>
</dbReference>
<comment type="subcellular location">
    <subcellularLocation>
        <location evidence="1">Cell inner membrane</location>
        <topology evidence="1">Multi-pass membrane protein</topology>
    </subcellularLocation>
</comment>
<feature type="transmembrane region" description="Helical" evidence="8">
    <location>
        <begin position="428"/>
        <end position="451"/>
    </location>
</feature>
<sequence length="1039" mass="110684">MNVSSLFISRPIATSLLGVAVLLGGILGYLFLPVAPLPQVDFPTIQVTTQLPGADPDTMAALVTAPLERPLGQIPSLASMTSSSAFGISQITLQFDLGRDIDGAAQDVQAAINAAGSTLPRTLPYPPTYSKVNPADTPIVTLALRSNSYSIRELSDFADTMMAQRLSEVSGVGNVNIQGGVKPAIRIQADLPRLASYGLALEDLRTAITNASVAGAKGALDGTQQSFTLAANDQIIDPNIYKSVIVAYRNNAPVQLKDVATVVEGLENNRVGAWYQGQPAVILDIMRQPGANVIQTVESVLKQIPRLKQALPAGISLDIVNDRTETIRASIHDVQWTLVVSIGLVILVVLLFLRTVTATFIAGVALPLSLIATFGVMWFAGFSLDNLSLMALTIGTGFVVDDAIVMIENIARHIEEGENPMQAALKGAGEIGFTIISLTFSLIAVFIPLLFMTGIVGRMFREFALTLTIAVVVSAAISLTLTPMMSARILRKPKEHRGGLLAGTDRVMGRLIEGYRRSLVWAVDRSAFMLLVTVVTLAATIALYIVIPKGFLPAQDTGLITAVVETEPTTSFEAMKQTQETVADRLRKDPDVTGIVSVIGASASNLTLNTGNLSLILKPRSERAASAIEIIDRMRGEVADLPGIHVTFQSVRGISISTRASRAPYQYTLTGTDTATVVDWAEKLVQRLQQSPKLIDVASEVEMGGGRIFVQVDRETASRLGVSMQAVSDTLNDAFGQRQIATIYGQANQYRVILEAAPQYQSDPKSLDKLYVAGAGDTQVPLNAFTTASFTTAPLVISHDEQFPAVTLSFDLAKGASLSEAVTEIQTAERDIGMPSSIRRNYSGDAQEFASSLAGEPWLILAAVVTIYIVLGLLYESAVHPVTILSTLPSAGVGALLALMLFGQDLSIIALIGIVLLMGIVKKNAIMMIDFALEAERKEGLAPREAILKASILRFRPIMMTTLAALFGALPLALAHGTGAELRIPLGITIIGGLVLSQLLTLYTTPVIYLAFESLRARVVGRPTGVPAPELDEVVGGGT</sequence>
<evidence type="ECO:0000313" key="9">
    <source>
        <dbReference type="EMBL" id="AYG60952.1"/>
    </source>
</evidence>
<evidence type="ECO:0000256" key="4">
    <source>
        <dbReference type="ARBA" id="ARBA00022519"/>
    </source>
</evidence>
<dbReference type="SUPFAM" id="SSF82866">
    <property type="entry name" value="Multidrug efflux transporter AcrB transmembrane domain"/>
    <property type="match status" value="2"/>
</dbReference>
<dbReference type="PANTHER" id="PTHR32063:SF78">
    <property type="entry name" value="ACRB_ACRD_ACRF FAMILY PROTEIN"/>
    <property type="match status" value="1"/>
</dbReference>